<name>A0A4Y2JGC5_ARAVE</name>
<dbReference type="Proteomes" id="UP000499080">
    <property type="component" value="Unassembled WGS sequence"/>
</dbReference>
<evidence type="ECO:0000313" key="1">
    <source>
        <dbReference type="EMBL" id="GBM88176.1"/>
    </source>
</evidence>
<keyword evidence="2" id="KW-1185">Reference proteome</keyword>
<organism evidence="1 2">
    <name type="scientific">Araneus ventricosus</name>
    <name type="common">Orbweaver spider</name>
    <name type="synonym">Epeira ventricosa</name>
    <dbReference type="NCBI Taxonomy" id="182803"/>
    <lineage>
        <taxon>Eukaryota</taxon>
        <taxon>Metazoa</taxon>
        <taxon>Ecdysozoa</taxon>
        <taxon>Arthropoda</taxon>
        <taxon>Chelicerata</taxon>
        <taxon>Arachnida</taxon>
        <taxon>Araneae</taxon>
        <taxon>Araneomorphae</taxon>
        <taxon>Entelegynae</taxon>
        <taxon>Araneoidea</taxon>
        <taxon>Araneidae</taxon>
        <taxon>Araneus</taxon>
    </lineage>
</organism>
<comment type="caution">
    <text evidence="1">The sequence shown here is derived from an EMBL/GenBank/DDBJ whole genome shotgun (WGS) entry which is preliminary data.</text>
</comment>
<dbReference type="AlphaFoldDB" id="A0A4Y2JGC5"/>
<protein>
    <submittedName>
        <fullName evidence="1">Uncharacterized protein</fullName>
    </submittedName>
</protein>
<evidence type="ECO:0000313" key="2">
    <source>
        <dbReference type="Proteomes" id="UP000499080"/>
    </source>
</evidence>
<gene>
    <name evidence="1" type="ORF">AVEN_198843_1</name>
</gene>
<reference evidence="1 2" key="1">
    <citation type="journal article" date="2019" name="Sci. Rep.">
        <title>Orb-weaving spider Araneus ventricosus genome elucidates the spidroin gene catalogue.</title>
        <authorList>
            <person name="Kono N."/>
            <person name="Nakamura H."/>
            <person name="Ohtoshi R."/>
            <person name="Moran D.A.P."/>
            <person name="Shinohara A."/>
            <person name="Yoshida Y."/>
            <person name="Fujiwara M."/>
            <person name="Mori M."/>
            <person name="Tomita M."/>
            <person name="Arakawa K."/>
        </authorList>
    </citation>
    <scope>NUCLEOTIDE SEQUENCE [LARGE SCALE GENOMIC DNA]</scope>
</reference>
<sequence>MMRRRKNNIIPRVSLTLPTALVEPNTPSTPLNKFFASGLRTFRLVGVYVHCVDFRDKNGLTEHPAPKGPSPDSFLYMHCKDLLYGCSKKSNVQPNMIPWVEVRGRPLWPERPEEGSRR</sequence>
<dbReference type="EMBL" id="BGPR01003440">
    <property type="protein sequence ID" value="GBM88176.1"/>
    <property type="molecule type" value="Genomic_DNA"/>
</dbReference>
<proteinExistence type="predicted"/>
<accession>A0A4Y2JGC5</accession>